<name>A0ABN3N7S6_9ACTN</name>
<evidence type="ECO:0000256" key="6">
    <source>
        <dbReference type="ARBA" id="ARBA00022692"/>
    </source>
</evidence>
<comment type="subcellular location">
    <subcellularLocation>
        <location evidence="2">Cell membrane</location>
        <topology evidence="2">Single-pass membrane protein</topology>
    </subcellularLocation>
</comment>
<evidence type="ECO:0000313" key="12">
    <source>
        <dbReference type="Proteomes" id="UP001499978"/>
    </source>
</evidence>
<keyword evidence="12" id="KW-1185">Reference proteome</keyword>
<dbReference type="RefSeq" id="WP_344169187.1">
    <property type="nucleotide sequence ID" value="NZ_BAAARY010000003.1"/>
</dbReference>
<evidence type="ECO:0000256" key="3">
    <source>
        <dbReference type="ARBA" id="ARBA00008281"/>
    </source>
</evidence>
<evidence type="ECO:0000256" key="2">
    <source>
        <dbReference type="ARBA" id="ARBA00004162"/>
    </source>
</evidence>
<comment type="similarity">
    <text evidence="3 10">Belongs to the FliL family.</text>
</comment>
<proteinExistence type="inferred from homology"/>
<dbReference type="PANTHER" id="PTHR35091:SF2">
    <property type="entry name" value="FLAGELLAR PROTEIN FLIL"/>
    <property type="match status" value="1"/>
</dbReference>
<sequence length="143" mass="15308">MSDSKPAEPEKKSSKKMLIMIVLAVLLLGGGGGAYFFLFAGSAEAEVAPEPGPVVVMDPVTINLADGHFLKVSIALQTKLDAETEPDGSKALDLTIAHFGELKMANLSTGAGRAKAKKDLVQTVKKAYEGDVYDIYFREFVMQ</sequence>
<evidence type="ECO:0000256" key="10">
    <source>
        <dbReference type="RuleBase" id="RU364125"/>
    </source>
</evidence>
<evidence type="ECO:0000256" key="9">
    <source>
        <dbReference type="ARBA" id="ARBA00023136"/>
    </source>
</evidence>
<organism evidence="11 12">
    <name type="scientific">Pilimelia columellifera subsp. columellifera</name>
    <dbReference type="NCBI Taxonomy" id="706583"/>
    <lineage>
        <taxon>Bacteria</taxon>
        <taxon>Bacillati</taxon>
        <taxon>Actinomycetota</taxon>
        <taxon>Actinomycetes</taxon>
        <taxon>Micromonosporales</taxon>
        <taxon>Micromonosporaceae</taxon>
        <taxon>Pilimelia</taxon>
    </lineage>
</organism>
<dbReference type="Pfam" id="PF03748">
    <property type="entry name" value="FliL"/>
    <property type="match status" value="1"/>
</dbReference>
<keyword evidence="5 10" id="KW-0145">Chemotaxis</keyword>
<reference evidence="11 12" key="1">
    <citation type="journal article" date="2019" name="Int. J. Syst. Evol. Microbiol.">
        <title>The Global Catalogue of Microorganisms (GCM) 10K type strain sequencing project: providing services to taxonomists for standard genome sequencing and annotation.</title>
        <authorList>
            <consortium name="The Broad Institute Genomics Platform"/>
            <consortium name="The Broad Institute Genome Sequencing Center for Infectious Disease"/>
            <person name="Wu L."/>
            <person name="Ma J."/>
        </authorList>
    </citation>
    <scope>NUCLEOTIDE SEQUENCE [LARGE SCALE GENOMIC DNA]</scope>
    <source>
        <strain evidence="11 12">JCM 3367</strain>
    </source>
</reference>
<accession>A0ABN3N7S6</accession>
<dbReference type="PANTHER" id="PTHR35091">
    <property type="entry name" value="FLAGELLAR PROTEIN FLIL"/>
    <property type="match status" value="1"/>
</dbReference>
<keyword evidence="8" id="KW-1133">Transmembrane helix</keyword>
<protein>
    <recommendedName>
        <fullName evidence="10">Flagellar protein FliL</fullName>
    </recommendedName>
</protein>
<evidence type="ECO:0000256" key="1">
    <source>
        <dbReference type="ARBA" id="ARBA00002254"/>
    </source>
</evidence>
<dbReference type="Proteomes" id="UP001499978">
    <property type="component" value="Unassembled WGS sequence"/>
</dbReference>
<keyword evidence="7 10" id="KW-0283">Flagellar rotation</keyword>
<evidence type="ECO:0000256" key="8">
    <source>
        <dbReference type="ARBA" id="ARBA00022989"/>
    </source>
</evidence>
<evidence type="ECO:0000256" key="7">
    <source>
        <dbReference type="ARBA" id="ARBA00022779"/>
    </source>
</evidence>
<keyword evidence="4 10" id="KW-1003">Cell membrane</keyword>
<comment type="caution">
    <text evidence="11">The sequence shown here is derived from an EMBL/GenBank/DDBJ whole genome shotgun (WGS) entry which is preliminary data.</text>
</comment>
<evidence type="ECO:0000256" key="5">
    <source>
        <dbReference type="ARBA" id="ARBA00022500"/>
    </source>
</evidence>
<evidence type="ECO:0000256" key="4">
    <source>
        <dbReference type="ARBA" id="ARBA00022475"/>
    </source>
</evidence>
<keyword evidence="9 10" id="KW-0472">Membrane</keyword>
<keyword evidence="6" id="KW-0812">Transmembrane</keyword>
<dbReference type="EMBL" id="BAAARY010000003">
    <property type="protein sequence ID" value="GAA2516103.1"/>
    <property type="molecule type" value="Genomic_DNA"/>
</dbReference>
<comment type="function">
    <text evidence="1 10">Controls the rotational direction of flagella during chemotaxis.</text>
</comment>
<dbReference type="InterPro" id="IPR005503">
    <property type="entry name" value="FliL"/>
</dbReference>
<evidence type="ECO:0000313" key="11">
    <source>
        <dbReference type="EMBL" id="GAA2516103.1"/>
    </source>
</evidence>
<gene>
    <name evidence="11" type="ORF">GCM10010201_10850</name>
</gene>